<protein>
    <submittedName>
        <fullName evidence="2">Uncharacterized protein</fullName>
    </submittedName>
</protein>
<feature type="region of interest" description="Disordered" evidence="1">
    <location>
        <begin position="1"/>
        <end position="26"/>
    </location>
</feature>
<dbReference type="OrthoDB" id="3636801at2759"/>
<feature type="compositionally biased region" description="Basic and acidic residues" evidence="1">
    <location>
        <begin position="14"/>
        <end position="26"/>
    </location>
</feature>
<proteinExistence type="predicted"/>
<evidence type="ECO:0000256" key="1">
    <source>
        <dbReference type="SAM" id="MobiDB-lite"/>
    </source>
</evidence>
<keyword evidence="3" id="KW-1185">Reference proteome</keyword>
<evidence type="ECO:0000313" key="3">
    <source>
        <dbReference type="Proteomes" id="UP000799291"/>
    </source>
</evidence>
<dbReference type="EMBL" id="MU005579">
    <property type="protein sequence ID" value="KAF2685146.1"/>
    <property type="molecule type" value="Genomic_DNA"/>
</dbReference>
<organism evidence="2 3">
    <name type="scientific">Lentithecium fluviatile CBS 122367</name>
    <dbReference type="NCBI Taxonomy" id="1168545"/>
    <lineage>
        <taxon>Eukaryota</taxon>
        <taxon>Fungi</taxon>
        <taxon>Dikarya</taxon>
        <taxon>Ascomycota</taxon>
        <taxon>Pezizomycotina</taxon>
        <taxon>Dothideomycetes</taxon>
        <taxon>Pleosporomycetidae</taxon>
        <taxon>Pleosporales</taxon>
        <taxon>Massarineae</taxon>
        <taxon>Lentitheciaceae</taxon>
        <taxon>Lentithecium</taxon>
    </lineage>
</organism>
<dbReference type="AlphaFoldDB" id="A0A6G1J3Q2"/>
<accession>A0A6G1J3Q2</accession>
<feature type="region of interest" description="Disordered" evidence="1">
    <location>
        <begin position="54"/>
        <end position="75"/>
    </location>
</feature>
<sequence length="497" mass="57541">MDARPSSTRRKMPSRKDQHLSRRRDQALSALKEKGVAVMNSMATLYCYPISSRSAKTRPQTPKETISESIHTKTTPEPLRKKTTFLDLSNDVLLVIFDQLESLPRCNQNEIYPLKSLFSTNRGLRELSRPLLHSSICLGQRGKPWTGNEWCEAREAMEGLLETGYADDVKKLRVHLKKWNGGWEELANELDLLVKFWRRLPKLRNLTLSLDDKVAVGLAKWWNDFPDSRYLGSVRTLTVHARHQWFVKFCPKITHLGIHNYKDHDACSPTVQDSLYYSWYPTDTRMYFNQLSEHAPNVIHLEATTGWDPPLLSSLAHEYPRLQHLSLIEGRCSHSLVYGFTPMFKEIGVLFPELNSLEVSKLEVMDMSDLPSWVYGYYELLGFDSWQSGYRETMRGLEYKAATTAFREIASLKELWIAGMDTAGADYRVVMRRLPDVSDDEEEEEGTYARWACERSTEQYLREILEGVGSAGRMRWKFERFVERKGDLLGLELSMYP</sequence>
<name>A0A6G1J3Q2_9PLEO</name>
<dbReference type="Proteomes" id="UP000799291">
    <property type="component" value="Unassembled WGS sequence"/>
</dbReference>
<reference evidence="2" key="1">
    <citation type="journal article" date="2020" name="Stud. Mycol.">
        <title>101 Dothideomycetes genomes: a test case for predicting lifestyles and emergence of pathogens.</title>
        <authorList>
            <person name="Haridas S."/>
            <person name="Albert R."/>
            <person name="Binder M."/>
            <person name="Bloem J."/>
            <person name="Labutti K."/>
            <person name="Salamov A."/>
            <person name="Andreopoulos B."/>
            <person name="Baker S."/>
            <person name="Barry K."/>
            <person name="Bills G."/>
            <person name="Bluhm B."/>
            <person name="Cannon C."/>
            <person name="Castanera R."/>
            <person name="Culley D."/>
            <person name="Daum C."/>
            <person name="Ezra D."/>
            <person name="Gonzalez J."/>
            <person name="Henrissat B."/>
            <person name="Kuo A."/>
            <person name="Liang C."/>
            <person name="Lipzen A."/>
            <person name="Lutzoni F."/>
            <person name="Magnuson J."/>
            <person name="Mondo S."/>
            <person name="Nolan M."/>
            <person name="Ohm R."/>
            <person name="Pangilinan J."/>
            <person name="Park H.-J."/>
            <person name="Ramirez L."/>
            <person name="Alfaro M."/>
            <person name="Sun H."/>
            <person name="Tritt A."/>
            <person name="Yoshinaga Y."/>
            <person name="Zwiers L.-H."/>
            <person name="Turgeon B."/>
            <person name="Goodwin S."/>
            <person name="Spatafora J."/>
            <person name="Crous P."/>
            <person name="Grigoriev I."/>
        </authorList>
    </citation>
    <scope>NUCLEOTIDE SEQUENCE</scope>
    <source>
        <strain evidence="2">CBS 122367</strain>
    </source>
</reference>
<evidence type="ECO:0000313" key="2">
    <source>
        <dbReference type="EMBL" id="KAF2685146.1"/>
    </source>
</evidence>
<gene>
    <name evidence="2" type="ORF">K458DRAFT_403381</name>
</gene>